<evidence type="ECO:0000313" key="3">
    <source>
        <dbReference type="EMBL" id="ACJ17101.1"/>
    </source>
</evidence>
<feature type="transmembrane region" description="Helical" evidence="1">
    <location>
        <begin position="66"/>
        <end position="85"/>
    </location>
</feature>
<feature type="transmembrane region" description="Helical" evidence="1">
    <location>
        <begin position="300"/>
        <end position="320"/>
    </location>
</feature>
<dbReference type="GO" id="GO:0022857">
    <property type="term" value="F:transmembrane transporter activity"/>
    <property type="evidence" value="ECO:0007669"/>
    <property type="project" value="InterPro"/>
</dbReference>
<feature type="transmembrane region" description="Helical" evidence="1">
    <location>
        <begin position="276"/>
        <end position="294"/>
    </location>
</feature>
<dbReference type="eggNOG" id="arCOG00132">
    <property type="taxonomic scope" value="Archaea"/>
</dbReference>
<feature type="transmembrane region" description="Helical" evidence="1">
    <location>
        <begin position="243"/>
        <end position="264"/>
    </location>
</feature>
<feature type="transmembrane region" description="Helical" evidence="1">
    <location>
        <begin position="158"/>
        <end position="178"/>
    </location>
</feature>
<reference evidence="3 4" key="1">
    <citation type="journal article" date="2008" name="J. Bacteriol.">
        <title>The complete genome sequence of Thermococcus onnurineus NA1 reveals a mixed heterotrophic and carboxydotrophic metabolism.</title>
        <authorList>
            <person name="Lee H.S."/>
            <person name="Kang S.G."/>
            <person name="Bae S.S."/>
            <person name="Lim J.K."/>
            <person name="Cho Y."/>
            <person name="Kim Y.J."/>
            <person name="Jeon J.H."/>
            <person name="Cha S.S."/>
            <person name="Kwon K.K."/>
            <person name="Kim H.T."/>
            <person name="Park C.J."/>
            <person name="Lee H.W."/>
            <person name="Kim S.I."/>
            <person name="Chun J."/>
            <person name="Colwell R.R."/>
            <person name="Kim S.J."/>
            <person name="Lee J.H."/>
        </authorList>
    </citation>
    <scope>NUCLEOTIDE SEQUENCE [LARGE SCALE GENOMIC DNA]</scope>
    <source>
        <strain evidence="3 4">NA1</strain>
    </source>
</reference>
<dbReference type="Gene3D" id="1.20.1250.20">
    <property type="entry name" value="MFS general substrate transporter like domains"/>
    <property type="match status" value="1"/>
</dbReference>
<feature type="transmembrane region" description="Helical" evidence="1">
    <location>
        <begin position="7"/>
        <end position="28"/>
    </location>
</feature>
<proteinExistence type="predicted"/>
<feature type="transmembrane region" description="Helical" evidence="1">
    <location>
        <begin position="332"/>
        <end position="353"/>
    </location>
</feature>
<gene>
    <name evidence="3" type="ordered locus">TON_1611</name>
</gene>
<dbReference type="OrthoDB" id="85689at2157"/>
<dbReference type="GeneID" id="7018650"/>
<dbReference type="PANTHER" id="PTHR23530:SF1">
    <property type="entry name" value="PERMEASE, MAJOR FACILITATOR SUPERFAMILY-RELATED"/>
    <property type="match status" value="1"/>
</dbReference>
<dbReference type="InterPro" id="IPR011701">
    <property type="entry name" value="MFS"/>
</dbReference>
<dbReference type="AlphaFoldDB" id="B6YUB6"/>
<dbReference type="RefSeq" id="WP_012572573.1">
    <property type="nucleotide sequence ID" value="NC_011529.1"/>
</dbReference>
<keyword evidence="1" id="KW-0812">Transmembrane</keyword>
<dbReference type="SUPFAM" id="SSF103473">
    <property type="entry name" value="MFS general substrate transporter"/>
    <property type="match status" value="1"/>
</dbReference>
<dbReference type="PANTHER" id="PTHR23530">
    <property type="entry name" value="TRANSPORT PROTEIN-RELATED"/>
    <property type="match status" value="1"/>
</dbReference>
<keyword evidence="4" id="KW-1185">Reference proteome</keyword>
<feature type="transmembrane region" description="Helical" evidence="1">
    <location>
        <begin position="206"/>
        <end position="223"/>
    </location>
</feature>
<feature type="transmembrane region" description="Helical" evidence="1">
    <location>
        <begin position="34"/>
        <end position="54"/>
    </location>
</feature>
<keyword evidence="1" id="KW-0472">Membrane</keyword>
<feature type="domain" description="Major facilitator superfamily (MFS) profile" evidence="2">
    <location>
        <begin position="1"/>
        <end position="394"/>
    </location>
</feature>
<feature type="transmembrane region" description="Helical" evidence="1">
    <location>
        <begin position="135"/>
        <end position="152"/>
    </location>
</feature>
<dbReference type="KEGG" id="ton:TON_1611"/>
<feature type="transmembrane region" description="Helical" evidence="1">
    <location>
        <begin position="91"/>
        <end position="114"/>
    </location>
</feature>
<protein>
    <submittedName>
        <fullName evidence="3">Hypothetical permease</fullName>
    </submittedName>
</protein>
<evidence type="ECO:0000259" key="2">
    <source>
        <dbReference type="PROSITE" id="PS50850"/>
    </source>
</evidence>
<dbReference type="Proteomes" id="UP000002727">
    <property type="component" value="Chromosome"/>
</dbReference>
<evidence type="ECO:0000313" key="4">
    <source>
        <dbReference type="Proteomes" id="UP000002727"/>
    </source>
</evidence>
<dbReference type="InterPro" id="IPR036259">
    <property type="entry name" value="MFS_trans_sf"/>
</dbReference>
<feature type="transmembrane region" description="Helical" evidence="1">
    <location>
        <begin position="359"/>
        <end position="380"/>
    </location>
</feature>
<evidence type="ECO:0000256" key="1">
    <source>
        <dbReference type="SAM" id="Phobius"/>
    </source>
</evidence>
<dbReference type="PATRIC" id="fig|523850.10.peg.1625"/>
<dbReference type="STRING" id="523850.TON_1611"/>
<accession>B6YUB6</accession>
<dbReference type="InterPro" id="IPR020846">
    <property type="entry name" value="MFS_dom"/>
</dbReference>
<keyword evidence="1" id="KW-1133">Transmembrane helix</keyword>
<dbReference type="EMBL" id="CP000855">
    <property type="protein sequence ID" value="ACJ17101.1"/>
    <property type="molecule type" value="Genomic_DNA"/>
</dbReference>
<dbReference type="Pfam" id="PF07690">
    <property type="entry name" value="MFS_1"/>
    <property type="match status" value="1"/>
</dbReference>
<dbReference type="HOGENOM" id="CLU_046685_3_0_2"/>
<name>B6YUB6_THEON</name>
<dbReference type="PROSITE" id="PS50850">
    <property type="entry name" value="MFS"/>
    <property type="match status" value="1"/>
</dbReference>
<organism evidence="3 4">
    <name type="scientific">Thermococcus onnurineus (strain NA1)</name>
    <dbReference type="NCBI Taxonomy" id="523850"/>
    <lineage>
        <taxon>Archaea</taxon>
        <taxon>Methanobacteriati</taxon>
        <taxon>Methanobacteriota</taxon>
        <taxon>Thermococci</taxon>
        <taxon>Thermococcales</taxon>
        <taxon>Thermococcaceae</taxon>
        <taxon>Thermococcus</taxon>
    </lineage>
</organism>
<dbReference type="InterPro" id="IPR053160">
    <property type="entry name" value="MFS_DHA3_Transporter"/>
</dbReference>
<sequence length="405" mass="45087">MDIVKRYTLLYIFMNTGFIGNLLIVYYLSKGLTYAQIGIATSILTVGFFLFEVPTGVVADKMSRKLSVLVGFAINITAMIFLIFLRGFPMLLIYAIVASFGATFVSGSLQAWLFDNLKHLGMEREYRSLMRDIKTLTIPLSALAIAIGGILAQLYGFWLPLLLTLILEIATLIVAYTIPEYEFKKPERSYLSHTLHSFKDILQPQLFWLVVLSITVVMATNQFRKFFEPYLGEILAKSLGTTLMGTLGLLGIVESIVKIIPRLIGVRLRDSWSVKAYSLAPVVIPVLTALSVVYQNPLWIIAIGIFVTVIHTAFSFNLGIEIQYRIPSEKRATILSVYSMVSALVMSVFYFIYGFAVDWLGLGGARLVFAIALLVAGIFLKAGEIVGPLGETLRLRHAEAIPNER</sequence>